<protein>
    <recommendedName>
        <fullName evidence="5">V-type proton ATPase subunit</fullName>
    </recommendedName>
</protein>
<dbReference type="Gene3D" id="1.10.132.50">
    <property type="entry name" value="ATP synthase (C/AC39) subunit, domain 3"/>
    <property type="match status" value="1"/>
</dbReference>
<evidence type="ECO:0000313" key="6">
    <source>
        <dbReference type="EMBL" id="GAT95780.1"/>
    </source>
</evidence>
<dbReference type="OMA" id="MTYGYMI"/>
<dbReference type="FunFam" id="1.20.1690.10:FF:000001">
    <property type="entry name" value="V-type proton ATPase subunit"/>
    <property type="match status" value="1"/>
</dbReference>
<evidence type="ECO:0000256" key="3">
    <source>
        <dbReference type="ARBA" id="ARBA00022781"/>
    </source>
</evidence>
<evidence type="ECO:0000256" key="1">
    <source>
        <dbReference type="ARBA" id="ARBA00006709"/>
    </source>
</evidence>
<reference evidence="6 7" key="1">
    <citation type="submission" date="2016-05" db="EMBL/GenBank/DDBJ databases">
        <title>First whole genome sequencing of Entamoeba histolytica HM1:IMSS-clone-6.</title>
        <authorList>
            <person name="Mukherjee Avik.K."/>
            <person name="Izumyama S."/>
            <person name="Nakada-Tsukui K."/>
            <person name="Nozaki T."/>
        </authorList>
    </citation>
    <scope>NUCLEOTIDE SEQUENCE [LARGE SCALE GENOMIC DNA]</scope>
    <source>
        <strain evidence="6 7">HM1:IMSS clone 6</strain>
    </source>
</reference>
<dbReference type="VEuPathDB" id="AmoebaDB:EHI8A_169470"/>
<dbReference type="SUPFAM" id="SSF103486">
    <property type="entry name" value="V-type ATP synthase subunit C"/>
    <property type="match status" value="1"/>
</dbReference>
<dbReference type="VEuPathDB" id="AmoebaDB:KM1_240020"/>
<dbReference type="VEuPathDB" id="AmoebaDB:EHI7A_150540"/>
<keyword evidence="3 5" id="KW-0375">Hydrogen ion transport</keyword>
<keyword evidence="4 5" id="KW-0406">Ion transport</keyword>
<name>A0A5K1VI00_ENTHI</name>
<evidence type="ECO:0000313" key="7">
    <source>
        <dbReference type="Proteomes" id="UP000078387"/>
    </source>
</evidence>
<dbReference type="InterPro" id="IPR036079">
    <property type="entry name" value="ATPase_csu/dsu_sf"/>
</dbReference>
<dbReference type="InterPro" id="IPR035067">
    <property type="entry name" value="V-type_ATPase_csu/dsu"/>
</dbReference>
<accession>A0A5K1VI00</accession>
<dbReference type="GO" id="GO:0046961">
    <property type="term" value="F:proton-transporting ATPase activity, rotational mechanism"/>
    <property type="evidence" value="ECO:0007669"/>
    <property type="project" value="InterPro"/>
</dbReference>
<dbReference type="InterPro" id="IPR002843">
    <property type="entry name" value="ATPase_V0-cplx_csu/dsu"/>
</dbReference>
<keyword evidence="2 5" id="KW-0813">Transport</keyword>
<gene>
    <name evidence="6" type="ORF">CL6EHI_106350</name>
</gene>
<evidence type="ECO:0000256" key="5">
    <source>
        <dbReference type="PIRNR" id="PIRNR018497"/>
    </source>
</evidence>
<dbReference type="VEuPathDB" id="AmoebaDB:EHI5A_183540"/>
<dbReference type="InterPro" id="IPR016727">
    <property type="entry name" value="ATPase_V0-cplx_dsu"/>
</dbReference>
<dbReference type="InterPro" id="IPR044911">
    <property type="entry name" value="V-type_ATPase_csu/dsu_dom_3"/>
</dbReference>
<comment type="function">
    <text evidence="5">Subunit of the V0 complex of vacuolar(H+)-ATPase (V-ATPase), a multisubunit enzyme composed of a peripheral complex (V1) that hydrolyzes ATP and a membrane integral complex (V0) that translocates protons. V-ATPase is responsible for acidifying and maintaining the pH of intracellular compartments and in some cell types, is targeted to the plasma membrane, where it is responsible for acidifying the extracellular environment.</text>
</comment>
<comment type="subunit">
    <text evidence="5">V-ATPase is a heteromultimeric enzyme made up of two complexes: the ATP-hydrolytic V1 complex and the proton translocation V0 complex.</text>
</comment>
<dbReference type="VEuPathDB" id="AmoebaDB:EHI_106350"/>
<comment type="similarity">
    <text evidence="1 5">Belongs to the V-ATPase V0D/AC39 subunit family.</text>
</comment>
<dbReference type="EMBL" id="BDEQ01000001">
    <property type="protein sequence ID" value="GAT95780.1"/>
    <property type="molecule type" value="Genomic_DNA"/>
</dbReference>
<dbReference type="GO" id="GO:0033179">
    <property type="term" value="C:proton-transporting V-type ATPase, V0 domain"/>
    <property type="evidence" value="ECO:0007669"/>
    <property type="project" value="InterPro"/>
</dbReference>
<dbReference type="Gene3D" id="1.20.1690.10">
    <property type="entry name" value="V-type ATP synthase subunit C domain"/>
    <property type="match status" value="2"/>
</dbReference>
<evidence type="ECO:0000256" key="2">
    <source>
        <dbReference type="ARBA" id="ARBA00022448"/>
    </source>
</evidence>
<comment type="caution">
    <text evidence="6">The sequence shown here is derived from an EMBL/GenBank/DDBJ whole genome shotgun (WGS) entry which is preliminary data.</text>
</comment>
<dbReference type="PIRSF" id="PIRSF018497">
    <property type="entry name" value="V-ATP_synth_D"/>
    <property type="match status" value="1"/>
</dbReference>
<sequence length="352" mass="40290">MLGGLWTFNMDDGFLEAFVRGLKSGLLNETDYTTLTQSNTLEDMKVALLNSDYKDVFQNEPSPITVSTIKARCTDKLVSDFFTIQSQSYYPLSKFMEFLTIPYMIDNVILLITGTQGEKEMEELKEKLHPLGLFKNIESLSITKTVNDLYHYILIDTPLGNYLSDCLSEEDLTELNIEIIRNTLYKGYLEEFYAFCQKLGGETARVMGDILNYEADRRAITITLNSFGTDLSRDDRMKLFPNVGLLYPVGMNALAAATDMEGVVKAVEYVPTYKALMNLHAADDAGERSLEEMFFDEEVEINKSAYYTQMGYGVFYSWLKLKEQEVRNIMWIGECIAQDQKEKINQNVIRLF</sequence>
<proteinExistence type="inferred from homology"/>
<dbReference type="Pfam" id="PF01992">
    <property type="entry name" value="vATP-synt_AC39"/>
    <property type="match status" value="1"/>
</dbReference>
<dbReference type="PANTHER" id="PTHR11028">
    <property type="entry name" value="VACUOLAR ATP SYNTHASE SUBUNIT AC39"/>
    <property type="match status" value="1"/>
</dbReference>
<organism evidence="6 7">
    <name type="scientific">Entamoeba histolytica</name>
    <dbReference type="NCBI Taxonomy" id="5759"/>
    <lineage>
        <taxon>Eukaryota</taxon>
        <taxon>Amoebozoa</taxon>
        <taxon>Evosea</taxon>
        <taxon>Archamoebae</taxon>
        <taxon>Mastigamoebida</taxon>
        <taxon>Entamoebidae</taxon>
        <taxon>Entamoeba</taxon>
    </lineage>
</organism>
<evidence type="ECO:0000256" key="4">
    <source>
        <dbReference type="ARBA" id="ARBA00023065"/>
    </source>
</evidence>
<dbReference type="AlphaFoldDB" id="A0A5K1VI00"/>
<dbReference type="Proteomes" id="UP000078387">
    <property type="component" value="Unassembled WGS sequence"/>
</dbReference>